<evidence type="ECO:0000259" key="12">
    <source>
        <dbReference type="PROSITE" id="PS50109"/>
    </source>
</evidence>
<evidence type="ECO:0000256" key="4">
    <source>
        <dbReference type="ARBA" id="ARBA00022475"/>
    </source>
</evidence>
<dbReference type="PANTHER" id="PTHR44936:SF10">
    <property type="entry name" value="SENSOR PROTEIN RSTB"/>
    <property type="match status" value="1"/>
</dbReference>
<dbReference type="InterPro" id="IPR036097">
    <property type="entry name" value="HisK_dim/P_sf"/>
</dbReference>
<dbReference type="SUPFAM" id="SSF158472">
    <property type="entry name" value="HAMP domain-like"/>
    <property type="match status" value="1"/>
</dbReference>
<dbReference type="SUPFAM" id="SSF47384">
    <property type="entry name" value="Homodimeric domain of signal transducing histidine kinase"/>
    <property type="match status" value="1"/>
</dbReference>
<dbReference type="CDD" id="cd06225">
    <property type="entry name" value="HAMP"/>
    <property type="match status" value="1"/>
</dbReference>
<dbReference type="Pfam" id="PF00672">
    <property type="entry name" value="HAMP"/>
    <property type="match status" value="1"/>
</dbReference>
<evidence type="ECO:0000256" key="10">
    <source>
        <dbReference type="SAM" id="Coils"/>
    </source>
</evidence>
<keyword evidence="11" id="KW-1133">Transmembrane helix</keyword>
<dbReference type="GO" id="GO:0016301">
    <property type="term" value="F:kinase activity"/>
    <property type="evidence" value="ECO:0007669"/>
    <property type="project" value="UniProtKB-KW"/>
</dbReference>
<dbReference type="InterPro" id="IPR003661">
    <property type="entry name" value="HisK_dim/P_dom"/>
</dbReference>
<gene>
    <name evidence="14" type="ORF">BZG74_05610</name>
</gene>
<evidence type="ECO:0000313" key="15">
    <source>
        <dbReference type="Proteomes" id="UP000188627"/>
    </source>
</evidence>
<dbReference type="Gene3D" id="1.10.287.130">
    <property type="match status" value="1"/>
</dbReference>
<dbReference type="EC" id="2.7.13.3" evidence="3"/>
<dbReference type="SUPFAM" id="SSF55874">
    <property type="entry name" value="ATPase domain of HSP90 chaperone/DNA topoisomerase II/histidine kinase"/>
    <property type="match status" value="1"/>
</dbReference>
<keyword evidence="11" id="KW-0812">Transmembrane</keyword>
<dbReference type="InterPro" id="IPR003594">
    <property type="entry name" value="HATPase_dom"/>
</dbReference>
<keyword evidence="7" id="KW-0547">Nucleotide-binding</keyword>
<keyword evidence="8 14" id="KW-0418">Kinase</keyword>
<dbReference type="EMBL" id="MUFC01000004">
    <property type="protein sequence ID" value="OOE89316.1"/>
    <property type="molecule type" value="Genomic_DNA"/>
</dbReference>
<dbReference type="CDD" id="cd00082">
    <property type="entry name" value="HisKA"/>
    <property type="match status" value="1"/>
</dbReference>
<evidence type="ECO:0000256" key="8">
    <source>
        <dbReference type="ARBA" id="ARBA00022777"/>
    </source>
</evidence>
<dbReference type="InterPro" id="IPR036890">
    <property type="entry name" value="HATPase_C_sf"/>
</dbReference>
<evidence type="ECO:0000256" key="6">
    <source>
        <dbReference type="ARBA" id="ARBA00022679"/>
    </source>
</evidence>
<dbReference type="Gene3D" id="6.10.340.10">
    <property type="match status" value="1"/>
</dbReference>
<feature type="coiled-coil region" evidence="10">
    <location>
        <begin position="221"/>
        <end position="280"/>
    </location>
</feature>
<dbReference type="InterPro" id="IPR005467">
    <property type="entry name" value="His_kinase_dom"/>
</dbReference>
<reference evidence="15" key="1">
    <citation type="submission" date="2017-01" db="EMBL/GenBank/DDBJ databases">
        <title>Draft genome of the species Salinivibrio sharmensis.</title>
        <authorList>
            <person name="Lopez-Hermoso C."/>
            <person name="De La Haba R."/>
            <person name="Sanchez-Porro C."/>
            <person name="Ventosa A."/>
        </authorList>
    </citation>
    <scope>NUCLEOTIDE SEQUENCE [LARGE SCALE GENOMIC DNA]</scope>
    <source>
        <strain evidence="15">CBH463</strain>
    </source>
</reference>
<keyword evidence="4" id="KW-1003">Cell membrane</keyword>
<keyword evidence="5" id="KW-0597">Phosphoprotein</keyword>
<keyword evidence="11" id="KW-0472">Membrane</keyword>
<dbReference type="RefSeq" id="WP_077771717.1">
    <property type="nucleotide sequence ID" value="NZ_MUFC01000004.1"/>
</dbReference>
<dbReference type="InterPro" id="IPR003660">
    <property type="entry name" value="HAMP_dom"/>
</dbReference>
<protein>
    <recommendedName>
        <fullName evidence="3">histidine kinase</fullName>
        <ecNumber evidence="3">2.7.13.3</ecNumber>
    </recommendedName>
</protein>
<accession>A0ABX3KIX9</accession>
<dbReference type="Proteomes" id="UP000188627">
    <property type="component" value="Unassembled WGS sequence"/>
</dbReference>
<dbReference type="PRINTS" id="PR00344">
    <property type="entry name" value="BCTRLSENSOR"/>
</dbReference>
<evidence type="ECO:0000256" key="3">
    <source>
        <dbReference type="ARBA" id="ARBA00012438"/>
    </source>
</evidence>
<dbReference type="PANTHER" id="PTHR44936">
    <property type="entry name" value="SENSOR PROTEIN CREC"/>
    <property type="match status" value="1"/>
</dbReference>
<evidence type="ECO:0000256" key="11">
    <source>
        <dbReference type="SAM" id="Phobius"/>
    </source>
</evidence>
<evidence type="ECO:0000256" key="5">
    <source>
        <dbReference type="ARBA" id="ARBA00022553"/>
    </source>
</evidence>
<feature type="transmembrane region" description="Helical" evidence="11">
    <location>
        <begin position="7"/>
        <end position="30"/>
    </location>
</feature>
<keyword evidence="10" id="KW-0175">Coiled coil</keyword>
<dbReference type="InterPro" id="IPR004358">
    <property type="entry name" value="Sig_transdc_His_kin-like_C"/>
</dbReference>
<keyword evidence="6" id="KW-0808">Transferase</keyword>
<sequence>MSLRLKTILGVALIEAILLAILLTLTLNYLETTNYQGLNQRASSTTQLFASTVKNAVLSFDLATVDSFTQELLHNSDIMYVAVLGDNGRVLSSAGNLPESFNTAILEMNAQSVTDGLYDVRATISESGIEFGSVWIGFDLTGLLGQIKDAKNWSMLIVLGEMLLVALFSYLLGSYLTQRLSELKNAADTIASGERDVHISTHGKDELASVAAAFSNMIQALRDSENKTATYQKRLEEANQTLESKVARRTADLVRSNDQLREINHQLKQTQEKLVESEKMASIGTMAAGVAHEINNPIGAVKSNLKMCQEYLDTYQKWTDIAERVIHQSEPLETLTHWKKRHYADDLYDDFSDSLVDANDCVQRVINIVSALQQYSSYSQQTRQHFQSIEIFTVIDEALNTLSPPTSLKISIAANVYQLPPVKGRYEELVMLFKEVLKNALQACERGNPDVAHRIDVEGENKGDSCTITVKDSGPGLPRDQGHRVYDPFFTTLPVGQGMGLGLTYVYDIVRHHQGEIQLTSSAHGTTAAITLLCQIDDAAANYAS</sequence>
<evidence type="ECO:0000256" key="1">
    <source>
        <dbReference type="ARBA" id="ARBA00000085"/>
    </source>
</evidence>
<comment type="caution">
    <text evidence="14">The sequence shown here is derived from an EMBL/GenBank/DDBJ whole genome shotgun (WGS) entry which is preliminary data.</text>
</comment>
<evidence type="ECO:0000313" key="14">
    <source>
        <dbReference type="EMBL" id="OOE89316.1"/>
    </source>
</evidence>
<feature type="domain" description="Histidine kinase" evidence="12">
    <location>
        <begin position="289"/>
        <end position="536"/>
    </location>
</feature>
<dbReference type="PROSITE" id="PS50885">
    <property type="entry name" value="HAMP"/>
    <property type="match status" value="1"/>
</dbReference>
<comment type="catalytic activity">
    <reaction evidence="1">
        <text>ATP + protein L-histidine = ADP + protein N-phospho-L-histidine.</text>
        <dbReference type="EC" id="2.7.13.3"/>
    </reaction>
</comment>
<proteinExistence type="predicted"/>
<evidence type="ECO:0000256" key="2">
    <source>
        <dbReference type="ARBA" id="ARBA00004651"/>
    </source>
</evidence>
<name>A0ABX3KIX9_9GAMM</name>
<comment type="subcellular location">
    <subcellularLocation>
        <location evidence="2">Cell membrane</location>
        <topology evidence="2">Multi-pass membrane protein</topology>
    </subcellularLocation>
</comment>
<dbReference type="SMART" id="SM00387">
    <property type="entry name" value="HATPase_c"/>
    <property type="match status" value="1"/>
</dbReference>
<evidence type="ECO:0000256" key="9">
    <source>
        <dbReference type="ARBA" id="ARBA00022840"/>
    </source>
</evidence>
<organism evidence="14 15">
    <name type="scientific">Salinivibrio sharmensis</name>
    <dbReference type="NCBI Taxonomy" id="390883"/>
    <lineage>
        <taxon>Bacteria</taxon>
        <taxon>Pseudomonadati</taxon>
        <taxon>Pseudomonadota</taxon>
        <taxon>Gammaproteobacteria</taxon>
        <taxon>Vibrionales</taxon>
        <taxon>Vibrionaceae</taxon>
        <taxon>Salinivibrio</taxon>
    </lineage>
</organism>
<dbReference type="SMART" id="SM00304">
    <property type="entry name" value="HAMP"/>
    <property type="match status" value="1"/>
</dbReference>
<keyword evidence="15" id="KW-1185">Reference proteome</keyword>
<keyword evidence="9" id="KW-0067">ATP-binding</keyword>
<dbReference type="Gene3D" id="3.30.565.10">
    <property type="entry name" value="Histidine kinase-like ATPase, C-terminal domain"/>
    <property type="match status" value="1"/>
</dbReference>
<dbReference type="PROSITE" id="PS50109">
    <property type="entry name" value="HIS_KIN"/>
    <property type="match status" value="1"/>
</dbReference>
<dbReference type="InterPro" id="IPR050980">
    <property type="entry name" value="2C_sensor_his_kinase"/>
</dbReference>
<evidence type="ECO:0000256" key="7">
    <source>
        <dbReference type="ARBA" id="ARBA00022741"/>
    </source>
</evidence>
<evidence type="ECO:0000259" key="13">
    <source>
        <dbReference type="PROSITE" id="PS50885"/>
    </source>
</evidence>
<dbReference type="Pfam" id="PF02518">
    <property type="entry name" value="HATPase_c"/>
    <property type="match status" value="1"/>
</dbReference>
<feature type="domain" description="HAMP" evidence="13">
    <location>
        <begin position="174"/>
        <end position="226"/>
    </location>
</feature>